<protein>
    <recommendedName>
        <fullName evidence="4">Lipoprotein</fullName>
    </recommendedName>
</protein>
<reference evidence="2 3" key="1">
    <citation type="submission" date="2017-09" db="EMBL/GenBank/DDBJ databases">
        <title>Genomics of the genus Arcobacter.</title>
        <authorList>
            <person name="Perez-Cataluna A."/>
            <person name="Figueras M.J."/>
            <person name="Salas-Masso N."/>
        </authorList>
    </citation>
    <scope>NUCLEOTIDE SEQUENCE [LARGE SCALE GENOMIC DNA]</scope>
    <source>
        <strain evidence="2 3">DSM 18005</strain>
    </source>
</reference>
<accession>A0A2N1IZR1</accession>
<evidence type="ECO:0000256" key="1">
    <source>
        <dbReference type="SAM" id="SignalP"/>
    </source>
</evidence>
<keyword evidence="1" id="KW-0732">Signal</keyword>
<organism evidence="2 3">
    <name type="scientific">Malaciobacter halophilus</name>
    <dbReference type="NCBI Taxonomy" id="197482"/>
    <lineage>
        <taxon>Bacteria</taxon>
        <taxon>Pseudomonadati</taxon>
        <taxon>Campylobacterota</taxon>
        <taxon>Epsilonproteobacteria</taxon>
        <taxon>Campylobacterales</taxon>
        <taxon>Arcobacteraceae</taxon>
        <taxon>Malaciobacter</taxon>
    </lineage>
</organism>
<name>A0A2N1IZR1_9BACT</name>
<evidence type="ECO:0000313" key="2">
    <source>
        <dbReference type="EMBL" id="PKI79782.1"/>
    </source>
</evidence>
<dbReference type="KEGG" id="ahs:AHALO_0274"/>
<dbReference type="OrthoDB" id="5365598at2"/>
<proteinExistence type="predicted"/>
<keyword evidence="3" id="KW-1185">Reference proteome</keyword>
<comment type="caution">
    <text evidence="2">The sequence shown here is derived from an EMBL/GenBank/DDBJ whole genome shotgun (WGS) entry which is preliminary data.</text>
</comment>
<dbReference type="Proteomes" id="UP000233248">
    <property type="component" value="Unassembled WGS sequence"/>
</dbReference>
<feature type="signal peptide" evidence="1">
    <location>
        <begin position="1"/>
        <end position="24"/>
    </location>
</feature>
<evidence type="ECO:0008006" key="4">
    <source>
        <dbReference type="Google" id="ProtNLM"/>
    </source>
</evidence>
<gene>
    <name evidence="2" type="ORF">CP960_12760</name>
</gene>
<feature type="chain" id="PRO_5014631906" description="Lipoprotein" evidence="1">
    <location>
        <begin position="25"/>
        <end position="191"/>
    </location>
</feature>
<sequence length="191" mass="22648">MKKLLFISSILILFVACTPFSVNSMKLPTKTLDLKGAQTTATFHPCANFSYTSKINDKNYGKLFIEYINLDSNCSWNGFERGFFEELFKQTLKIKSMKIVEQYDFDNYEFTTYLIDNSSYVNLIYVYAVNRTKFILDYNAKLSLELIKEYKPSYESKYLHKNRFKKDYSMSLVRMANFYSYFSKESNRFLD</sequence>
<dbReference type="EMBL" id="NXIF01000057">
    <property type="protein sequence ID" value="PKI79782.1"/>
    <property type="molecule type" value="Genomic_DNA"/>
</dbReference>
<dbReference type="RefSeq" id="WP_101185874.1">
    <property type="nucleotide sequence ID" value="NZ_CP031218.1"/>
</dbReference>
<evidence type="ECO:0000313" key="3">
    <source>
        <dbReference type="Proteomes" id="UP000233248"/>
    </source>
</evidence>
<dbReference type="PROSITE" id="PS51257">
    <property type="entry name" value="PROKAR_LIPOPROTEIN"/>
    <property type="match status" value="1"/>
</dbReference>
<dbReference type="AlphaFoldDB" id="A0A2N1IZR1"/>